<dbReference type="InterPro" id="IPR008620">
    <property type="entry name" value="FixH"/>
</dbReference>
<organism evidence="2 3">
    <name type="scientific">Halomonas halophila</name>
    <dbReference type="NCBI Taxonomy" id="29573"/>
    <lineage>
        <taxon>Bacteria</taxon>
        <taxon>Pseudomonadati</taxon>
        <taxon>Pseudomonadota</taxon>
        <taxon>Gammaproteobacteria</taxon>
        <taxon>Oceanospirillales</taxon>
        <taxon>Halomonadaceae</taxon>
        <taxon>Halomonas</taxon>
    </lineage>
</organism>
<dbReference type="EMBL" id="BJUS01000054">
    <property type="protein sequence ID" value="GEK74607.1"/>
    <property type="molecule type" value="Genomic_DNA"/>
</dbReference>
<accession>A0ABQ0U843</accession>
<sequence>MTAEQPPIAPWYKQFWPWFMIGLLGASVSFSLVYLALSIHYFDGTVAEDYYKEGLAINEQIAKQEQARTLGLSAALNADPATGDLVVDLTGESRPERLTLKLIFPTESERDRRLTLEHVRAGRYVTMLETPLRHRWYLHLEPGDGSEPAWRLTGEARFPAKAEIVLAPGD</sequence>
<gene>
    <name evidence="2" type="ORF">HHA04nite_31510</name>
</gene>
<evidence type="ECO:0000313" key="2">
    <source>
        <dbReference type="EMBL" id="GEK74607.1"/>
    </source>
</evidence>
<protein>
    <submittedName>
        <fullName evidence="2">Membrane protein</fullName>
    </submittedName>
</protein>
<keyword evidence="1" id="KW-0812">Transmembrane</keyword>
<comment type="caution">
    <text evidence="2">The sequence shown here is derived from an EMBL/GenBank/DDBJ whole genome shotgun (WGS) entry which is preliminary data.</text>
</comment>
<dbReference type="Proteomes" id="UP000321121">
    <property type="component" value="Unassembled WGS sequence"/>
</dbReference>
<keyword evidence="3" id="KW-1185">Reference proteome</keyword>
<name>A0ABQ0U843_9GAMM</name>
<feature type="transmembrane region" description="Helical" evidence="1">
    <location>
        <begin position="15"/>
        <end position="37"/>
    </location>
</feature>
<reference evidence="2 3" key="1">
    <citation type="submission" date="2019-07" db="EMBL/GenBank/DDBJ databases">
        <title>Whole genome shotgun sequence of Halomonas halophila NBRC 102604.</title>
        <authorList>
            <person name="Hosoyama A."/>
            <person name="Uohara A."/>
            <person name="Ohji S."/>
            <person name="Ichikawa N."/>
        </authorList>
    </citation>
    <scope>NUCLEOTIDE SEQUENCE [LARGE SCALE GENOMIC DNA]</scope>
    <source>
        <strain evidence="2 3">NBRC 102604</strain>
    </source>
</reference>
<keyword evidence="1" id="KW-1133">Transmembrane helix</keyword>
<evidence type="ECO:0000313" key="3">
    <source>
        <dbReference type="Proteomes" id="UP000321121"/>
    </source>
</evidence>
<evidence type="ECO:0000256" key="1">
    <source>
        <dbReference type="SAM" id="Phobius"/>
    </source>
</evidence>
<dbReference type="RefSeq" id="WP_146910283.1">
    <property type="nucleotide sequence ID" value="NZ_BJUS01000054.1"/>
</dbReference>
<keyword evidence="1" id="KW-0472">Membrane</keyword>
<proteinExistence type="predicted"/>
<dbReference type="Pfam" id="PF05751">
    <property type="entry name" value="FixH"/>
    <property type="match status" value="1"/>
</dbReference>